<accession>A0A1Q8ZR16</accession>
<sequence length="73" mass="8154">MTEDSKKIAFTAMIKAMQHEATDLMERIDIAAVDMEEGRRNSAVGALCMVDESLERIASLLSAVRVIHRMTPF</sequence>
<organism evidence="1 2">
    <name type="scientific">Rhizobium oryziradicis</name>
    <dbReference type="NCBI Taxonomy" id="1867956"/>
    <lineage>
        <taxon>Bacteria</taxon>
        <taxon>Pseudomonadati</taxon>
        <taxon>Pseudomonadota</taxon>
        <taxon>Alphaproteobacteria</taxon>
        <taxon>Hyphomicrobiales</taxon>
        <taxon>Rhizobiaceae</taxon>
        <taxon>Rhizobium/Agrobacterium group</taxon>
        <taxon>Rhizobium</taxon>
    </lineage>
</organism>
<comment type="caution">
    <text evidence="1">The sequence shown here is derived from an EMBL/GenBank/DDBJ whole genome shotgun (WGS) entry which is preliminary data.</text>
</comment>
<dbReference type="STRING" id="1867956.BJF95_07875"/>
<evidence type="ECO:0008006" key="3">
    <source>
        <dbReference type="Google" id="ProtNLM"/>
    </source>
</evidence>
<name>A0A1Q8ZR16_9HYPH</name>
<dbReference type="OrthoDB" id="8410573at2"/>
<dbReference type="AlphaFoldDB" id="A0A1Q8ZR16"/>
<keyword evidence="2" id="KW-1185">Reference proteome</keyword>
<reference evidence="1 2" key="1">
    <citation type="submission" date="2016-09" db="EMBL/GenBank/DDBJ databases">
        <title>Rhizobium oryziradicis sp. nov., isolated from the root of rice.</title>
        <authorList>
            <person name="Zhao J."/>
            <person name="Zhang X."/>
        </authorList>
    </citation>
    <scope>NUCLEOTIDE SEQUENCE [LARGE SCALE GENOMIC DNA]</scope>
    <source>
        <strain evidence="1 2">N19</strain>
    </source>
</reference>
<dbReference type="RefSeq" id="WP_139317491.1">
    <property type="nucleotide sequence ID" value="NZ_MKIM01000027.1"/>
</dbReference>
<dbReference type="Proteomes" id="UP000186894">
    <property type="component" value="Unassembled WGS sequence"/>
</dbReference>
<protein>
    <recommendedName>
        <fullName evidence="3">Methyl-accepting transducer domain-containing protein</fullName>
    </recommendedName>
</protein>
<evidence type="ECO:0000313" key="2">
    <source>
        <dbReference type="Proteomes" id="UP000186894"/>
    </source>
</evidence>
<gene>
    <name evidence="1" type="ORF">BJF95_07875</name>
</gene>
<evidence type="ECO:0000313" key="1">
    <source>
        <dbReference type="EMBL" id="OLP44438.1"/>
    </source>
</evidence>
<dbReference type="EMBL" id="MKIM01000027">
    <property type="protein sequence ID" value="OLP44438.1"/>
    <property type="molecule type" value="Genomic_DNA"/>
</dbReference>
<proteinExistence type="predicted"/>